<evidence type="ECO:0000313" key="2">
    <source>
        <dbReference type="EMBL" id="WNM59252.1"/>
    </source>
</evidence>
<sequence>MKNIGVVCLGLLFLLGGLLEENPAHGAENGTHTKEFPSDFDRLKTVLQQPNTLSALTPEWLDLGVEHRTRYETFNQSFTKGTAGSDQMVAQRTRILLGIKDIWDPIRFTLELADFRAPVADRGQDHNPNFVDHLDIFQLHLDLVSQNFLGTGTSGKLEVGRLVMDFGEGRLIAGHRFGSFTPSFDGVQLTLGGDKRSDWGLRAFVTQPVQRHTVSPDWTSPISYFSGAAISSRHVPWANGELYIFQLNEGSNLQKRNLSTMGFRVFSKPAKEQFDYEIESMYQVGEVDHPKHFAHRHHGEVGYSFATEWPLRFVYLFDYSSGNRNPEKNFDFLFAKRRAEYGPSGILGIIFPSNIFSPLGFRSTLQPISTVRLMASYRAFWLADGRGPFVGSGLQDPTGQAGTFLGNMLDSSITWAPQNGYFRHTTFEVGYTRFFKGSYFNRVPQSPGTADVDYVYTMATLTF</sequence>
<protein>
    <submittedName>
        <fullName evidence="2">Alginate export family protein</fullName>
    </submittedName>
</protein>
<accession>A0AA96GDF0</accession>
<name>A0AA96GDF0_9BACT</name>
<dbReference type="RefSeq" id="WP_312645960.1">
    <property type="nucleotide sequence ID" value="NZ_CP116967.1"/>
</dbReference>
<dbReference type="Gene3D" id="2.40.160.100">
    <property type="match status" value="1"/>
</dbReference>
<dbReference type="Pfam" id="PF13372">
    <property type="entry name" value="Alginate_exp"/>
    <property type="match status" value="1"/>
</dbReference>
<dbReference type="AlphaFoldDB" id="A0AA96GDF0"/>
<proteinExistence type="predicted"/>
<reference evidence="2 3" key="1">
    <citation type="submission" date="2023-01" db="EMBL/GenBank/DDBJ databases">
        <title>Cultivation and genomic characterization of new, ubiquitous marine nitrite-oxidizing bacteria from the Nitrospirales.</title>
        <authorList>
            <person name="Mueller A.J."/>
            <person name="Daebeler A."/>
            <person name="Herbold C.W."/>
            <person name="Kirkegaard R.H."/>
            <person name="Daims H."/>
        </authorList>
    </citation>
    <scope>NUCLEOTIDE SEQUENCE [LARGE SCALE GENOMIC DNA]</scope>
    <source>
        <strain evidence="2 3">VA</strain>
    </source>
</reference>
<feature type="domain" description="Alginate export" evidence="1">
    <location>
        <begin position="60"/>
        <end position="441"/>
    </location>
</feature>
<dbReference type="Proteomes" id="UP001302719">
    <property type="component" value="Chromosome"/>
</dbReference>
<keyword evidence="3" id="KW-1185">Reference proteome</keyword>
<dbReference type="KEGG" id="nall:PP769_05660"/>
<dbReference type="EMBL" id="CP116967">
    <property type="protein sequence ID" value="WNM59252.1"/>
    <property type="molecule type" value="Genomic_DNA"/>
</dbReference>
<dbReference type="InterPro" id="IPR053728">
    <property type="entry name" value="Alginate_Permeability_Chnl"/>
</dbReference>
<evidence type="ECO:0000313" key="3">
    <source>
        <dbReference type="Proteomes" id="UP001302719"/>
    </source>
</evidence>
<dbReference type="InterPro" id="IPR025388">
    <property type="entry name" value="Alginate_export_dom"/>
</dbReference>
<organism evidence="2 3">
    <name type="scientific">Candidatus Nitrospira allomarina</name>
    <dbReference type="NCBI Taxonomy" id="3020900"/>
    <lineage>
        <taxon>Bacteria</taxon>
        <taxon>Pseudomonadati</taxon>
        <taxon>Nitrospirota</taxon>
        <taxon>Nitrospiria</taxon>
        <taxon>Nitrospirales</taxon>
        <taxon>Nitrospiraceae</taxon>
        <taxon>Nitrospira</taxon>
    </lineage>
</organism>
<evidence type="ECO:0000259" key="1">
    <source>
        <dbReference type="Pfam" id="PF13372"/>
    </source>
</evidence>
<gene>
    <name evidence="2" type="ORF">PP769_05660</name>
</gene>